<feature type="transmembrane region" description="Helical" evidence="2">
    <location>
        <begin position="215"/>
        <end position="238"/>
    </location>
</feature>
<keyword evidence="2" id="KW-0812">Transmembrane</keyword>
<dbReference type="EMBL" id="JAACJK010000070">
    <property type="protein sequence ID" value="KAF5334384.1"/>
    <property type="molecule type" value="Genomic_DNA"/>
</dbReference>
<feature type="compositionally biased region" description="Low complexity" evidence="1">
    <location>
        <begin position="405"/>
        <end position="423"/>
    </location>
</feature>
<feature type="compositionally biased region" description="Low complexity" evidence="1">
    <location>
        <begin position="291"/>
        <end position="302"/>
    </location>
</feature>
<feature type="compositionally biased region" description="Pro residues" evidence="1">
    <location>
        <begin position="344"/>
        <end position="356"/>
    </location>
</feature>
<feature type="compositionally biased region" description="Basic and acidic residues" evidence="1">
    <location>
        <begin position="443"/>
        <end position="452"/>
    </location>
</feature>
<accession>A0A8H5C3J6</accession>
<sequence>MGVQYSNKHSLSPLFTAIAYFLLLSSILGQSNAARNVTVDDSDAAIEYEGIWDPEPASDPASQGGSHKVANDPSAKAMFKFNGTAVYVWFPKWSYGVSALLSLDGSDPEMVNLEDDTKGSSDSAVDPSTVLRYWDGLDDSMEHTLKFEKGPGFLVLDMLTYTASDLVSDIPFPTASPSPSTTPTRSTTRASSNPSPSSANIATPPNDNENRMRTVMIAVGVVIGVLSLLSIPLIIMFCHRRRQRAKDEAAETNFGLDPESHHSAVAPHHHISTSPSRPAYVNFNAAQRYPGGYAPAPASPQATTGHGPDHSRGHGSRDALTRDLERVGQDYTHLTGSLPSSRPIQPPRVPTSPPTSPQIIHGRSLGPLVVSNAASNDGHSSPEPRASAPEGPLEQHERARRQDSADSQASTASGATIGTITDGYGTGLGARGLKPLILPSGESKAREAAMDREVEEMEAPPYKARNTLPPAYPGLSHGLPGPPLPSTSALPPTPPAYSQSSAPPVPAVSLSRAPRPKRSGLTQVRKAAEQARTLDDSRRAGMLTRGDANRSVTVAPKRATRIATLYNPWDEAEHAEDARASESFEGTTLVDSAPIRGLKSELVVLSPSRG</sequence>
<feature type="region of interest" description="Disordered" evidence="1">
    <location>
        <begin position="332"/>
        <end position="427"/>
    </location>
</feature>
<keyword evidence="2" id="KW-1133">Transmembrane helix</keyword>
<feature type="compositionally biased region" description="Low complexity" evidence="1">
    <location>
        <begin position="496"/>
        <end position="513"/>
    </location>
</feature>
<gene>
    <name evidence="4" type="ORF">D9611_013570</name>
</gene>
<dbReference type="Proteomes" id="UP000541558">
    <property type="component" value="Unassembled WGS sequence"/>
</dbReference>
<name>A0A8H5C3J6_9AGAR</name>
<reference evidence="4 5" key="1">
    <citation type="journal article" date="2020" name="ISME J.">
        <title>Uncovering the hidden diversity of litter-decomposition mechanisms in mushroom-forming fungi.</title>
        <authorList>
            <person name="Floudas D."/>
            <person name="Bentzer J."/>
            <person name="Ahren D."/>
            <person name="Johansson T."/>
            <person name="Persson P."/>
            <person name="Tunlid A."/>
        </authorList>
    </citation>
    <scope>NUCLEOTIDE SEQUENCE [LARGE SCALE GENOMIC DNA]</scope>
    <source>
        <strain evidence="4 5">CBS 175.51</strain>
    </source>
</reference>
<feature type="compositionally biased region" description="Pro residues" evidence="1">
    <location>
        <begin position="480"/>
        <end position="495"/>
    </location>
</feature>
<evidence type="ECO:0000256" key="3">
    <source>
        <dbReference type="SAM" id="SignalP"/>
    </source>
</evidence>
<keyword evidence="2" id="KW-0472">Membrane</keyword>
<evidence type="ECO:0000313" key="4">
    <source>
        <dbReference type="EMBL" id="KAF5334384.1"/>
    </source>
</evidence>
<feature type="compositionally biased region" description="Basic and acidic residues" evidence="1">
    <location>
        <begin position="307"/>
        <end position="317"/>
    </location>
</feature>
<dbReference type="OrthoDB" id="3004867at2759"/>
<keyword evidence="5" id="KW-1185">Reference proteome</keyword>
<feature type="chain" id="PRO_5034365167" evidence="3">
    <location>
        <begin position="34"/>
        <end position="610"/>
    </location>
</feature>
<evidence type="ECO:0000313" key="5">
    <source>
        <dbReference type="Proteomes" id="UP000541558"/>
    </source>
</evidence>
<evidence type="ECO:0000256" key="2">
    <source>
        <dbReference type="SAM" id="Phobius"/>
    </source>
</evidence>
<dbReference type="CDD" id="cd12087">
    <property type="entry name" value="TM_EGFR-like"/>
    <property type="match status" value="1"/>
</dbReference>
<keyword evidence="3" id="KW-0732">Signal</keyword>
<dbReference type="AlphaFoldDB" id="A0A8H5C3J6"/>
<feature type="compositionally biased region" description="Low complexity" evidence="1">
    <location>
        <begin position="172"/>
        <end position="205"/>
    </location>
</feature>
<proteinExistence type="predicted"/>
<feature type="region of interest" description="Disordered" evidence="1">
    <location>
        <begin position="442"/>
        <end position="532"/>
    </location>
</feature>
<comment type="caution">
    <text evidence="4">The sequence shown here is derived from an EMBL/GenBank/DDBJ whole genome shotgun (WGS) entry which is preliminary data.</text>
</comment>
<evidence type="ECO:0000256" key="1">
    <source>
        <dbReference type="SAM" id="MobiDB-lite"/>
    </source>
</evidence>
<organism evidence="4 5">
    <name type="scientific">Ephemerocybe angulata</name>
    <dbReference type="NCBI Taxonomy" id="980116"/>
    <lineage>
        <taxon>Eukaryota</taxon>
        <taxon>Fungi</taxon>
        <taxon>Dikarya</taxon>
        <taxon>Basidiomycota</taxon>
        <taxon>Agaricomycotina</taxon>
        <taxon>Agaricomycetes</taxon>
        <taxon>Agaricomycetidae</taxon>
        <taxon>Agaricales</taxon>
        <taxon>Agaricineae</taxon>
        <taxon>Psathyrellaceae</taxon>
        <taxon>Ephemerocybe</taxon>
    </lineage>
</organism>
<feature type="compositionally biased region" description="Basic and acidic residues" evidence="1">
    <location>
        <begin position="393"/>
        <end position="404"/>
    </location>
</feature>
<feature type="region of interest" description="Disordered" evidence="1">
    <location>
        <begin position="172"/>
        <end position="208"/>
    </location>
</feature>
<feature type="signal peptide" evidence="3">
    <location>
        <begin position="1"/>
        <end position="33"/>
    </location>
</feature>
<protein>
    <submittedName>
        <fullName evidence="4">Uncharacterized protein</fullName>
    </submittedName>
</protein>
<feature type="region of interest" description="Disordered" evidence="1">
    <location>
        <begin position="291"/>
        <end position="317"/>
    </location>
</feature>